<dbReference type="RefSeq" id="WP_201373364.1">
    <property type="nucleotide sequence ID" value="NZ_BNJG01000002.1"/>
</dbReference>
<dbReference type="SUPFAM" id="SSF50475">
    <property type="entry name" value="FMN-binding split barrel"/>
    <property type="match status" value="1"/>
</dbReference>
<dbReference type="InterPro" id="IPR012349">
    <property type="entry name" value="Split_barrel_FMN-bd"/>
</dbReference>
<accession>A0ABQ3UWZ7</accession>
<gene>
    <name evidence="1" type="ORF">KSB_53900</name>
</gene>
<reference evidence="1 2" key="1">
    <citation type="journal article" date="2021" name="Int. J. Syst. Evol. Microbiol.">
        <title>Reticulibacter mediterranei gen. nov., sp. nov., within the new family Reticulibacteraceae fam. nov., and Ktedonospora formicarum gen. nov., sp. nov., Ktedonobacter robiniae sp. nov., Dictyobacter formicarum sp. nov. and Dictyobacter arantiisoli sp. nov., belonging to the class Ktedonobacteria.</title>
        <authorList>
            <person name="Yabe S."/>
            <person name="Zheng Y."/>
            <person name="Wang C.M."/>
            <person name="Sakai Y."/>
            <person name="Abe K."/>
            <person name="Yokota A."/>
            <person name="Donadio S."/>
            <person name="Cavaletti L."/>
            <person name="Monciardini P."/>
        </authorList>
    </citation>
    <scope>NUCLEOTIDE SEQUENCE [LARGE SCALE GENOMIC DNA]</scope>
    <source>
        <strain evidence="1 2">SOSP1-30</strain>
    </source>
</reference>
<evidence type="ECO:0000313" key="1">
    <source>
        <dbReference type="EMBL" id="GHO56915.1"/>
    </source>
</evidence>
<dbReference type="Proteomes" id="UP000654345">
    <property type="component" value="Unassembled WGS sequence"/>
</dbReference>
<sequence>MRKNLHVADLDDLLEQPLNGVLATYRSQGEVLLSPVWYEWLDGGFNVVVQAHDAKHRNLQSDPERVSSLPRMEVATAELKCGVLRMSQVMV</sequence>
<protein>
    <recommendedName>
        <fullName evidence="3">Pyridoxamine 5'-phosphate oxidase putative domain-containing protein</fullName>
    </recommendedName>
</protein>
<dbReference type="EMBL" id="BNJG01000002">
    <property type="protein sequence ID" value="GHO56915.1"/>
    <property type="molecule type" value="Genomic_DNA"/>
</dbReference>
<proteinExistence type="predicted"/>
<dbReference type="Gene3D" id="2.30.110.10">
    <property type="entry name" value="Electron Transport, Fmn-binding Protein, Chain A"/>
    <property type="match status" value="1"/>
</dbReference>
<organism evidence="1 2">
    <name type="scientific">Ktedonobacter robiniae</name>
    <dbReference type="NCBI Taxonomy" id="2778365"/>
    <lineage>
        <taxon>Bacteria</taxon>
        <taxon>Bacillati</taxon>
        <taxon>Chloroflexota</taxon>
        <taxon>Ktedonobacteria</taxon>
        <taxon>Ktedonobacterales</taxon>
        <taxon>Ktedonobacteraceae</taxon>
        <taxon>Ktedonobacter</taxon>
    </lineage>
</organism>
<comment type="caution">
    <text evidence="1">The sequence shown here is derived from an EMBL/GenBank/DDBJ whole genome shotgun (WGS) entry which is preliminary data.</text>
</comment>
<evidence type="ECO:0000313" key="2">
    <source>
        <dbReference type="Proteomes" id="UP000654345"/>
    </source>
</evidence>
<evidence type="ECO:0008006" key="3">
    <source>
        <dbReference type="Google" id="ProtNLM"/>
    </source>
</evidence>
<keyword evidence="2" id="KW-1185">Reference proteome</keyword>
<name>A0ABQ3UWZ7_9CHLR</name>